<dbReference type="InterPro" id="IPR002821">
    <property type="entry name" value="Hydantoinase_A"/>
</dbReference>
<evidence type="ECO:0000259" key="1">
    <source>
        <dbReference type="Pfam" id="PF01968"/>
    </source>
</evidence>
<organism evidence="2 3">
    <name type="scientific">Pirellulimonas nuda</name>
    <dbReference type="NCBI Taxonomy" id="2528009"/>
    <lineage>
        <taxon>Bacteria</taxon>
        <taxon>Pseudomonadati</taxon>
        <taxon>Planctomycetota</taxon>
        <taxon>Planctomycetia</taxon>
        <taxon>Pirellulales</taxon>
        <taxon>Lacipirellulaceae</taxon>
        <taxon>Pirellulimonas</taxon>
    </lineage>
</organism>
<name>A0A518DB79_9BACT</name>
<proteinExistence type="predicted"/>
<evidence type="ECO:0000313" key="2">
    <source>
        <dbReference type="EMBL" id="QDU88744.1"/>
    </source>
</evidence>
<sequence>MHIGRLLARAPKHHSVALTTTAELADCFASKSEGVRAVIDAVRAACGRSRLVVYSTDQGGSFVDGTAARSNPIPIAAANWLALANWAAGQWRPSDGLMIDLGSTTTDIIWLRNSRAAPLGTTDAQRLASGELVYTGLLRTPVAAIASKLASGGKLRRVAAEWFAHAADAHVILRSLPEGTCYETADGRPADWGHAKARLARSLCLDAGDLSDSQAELLAGEVVRWQCRAIEDGIAQVASNSLAPIRQVIVSGAGWRLAKQAVQNVLPSAAVASIAGVLGEPACRCAAAVAVAALASPIGDGA</sequence>
<keyword evidence="3" id="KW-1185">Reference proteome</keyword>
<dbReference type="AlphaFoldDB" id="A0A518DB79"/>
<reference evidence="2 3" key="1">
    <citation type="submission" date="2019-02" db="EMBL/GenBank/DDBJ databases">
        <title>Deep-cultivation of Planctomycetes and their phenomic and genomic characterization uncovers novel biology.</title>
        <authorList>
            <person name="Wiegand S."/>
            <person name="Jogler M."/>
            <person name="Boedeker C."/>
            <person name="Pinto D."/>
            <person name="Vollmers J."/>
            <person name="Rivas-Marin E."/>
            <person name="Kohn T."/>
            <person name="Peeters S.H."/>
            <person name="Heuer A."/>
            <person name="Rast P."/>
            <person name="Oberbeckmann S."/>
            <person name="Bunk B."/>
            <person name="Jeske O."/>
            <person name="Meyerdierks A."/>
            <person name="Storesund J.E."/>
            <person name="Kallscheuer N."/>
            <person name="Luecker S."/>
            <person name="Lage O.M."/>
            <person name="Pohl T."/>
            <person name="Merkel B.J."/>
            <person name="Hornburger P."/>
            <person name="Mueller R.-W."/>
            <person name="Bruemmer F."/>
            <person name="Labrenz M."/>
            <person name="Spormann A.M."/>
            <person name="Op den Camp H."/>
            <person name="Overmann J."/>
            <person name="Amann R."/>
            <person name="Jetten M.S.M."/>
            <person name="Mascher T."/>
            <person name="Medema M.H."/>
            <person name="Devos D.P."/>
            <person name="Kaster A.-K."/>
            <person name="Ovreas L."/>
            <person name="Rohde M."/>
            <person name="Galperin M.Y."/>
            <person name="Jogler C."/>
        </authorList>
    </citation>
    <scope>NUCLEOTIDE SEQUENCE [LARGE SCALE GENOMIC DNA]</scope>
    <source>
        <strain evidence="2 3">Pla175</strain>
    </source>
</reference>
<dbReference type="Gene3D" id="3.30.420.40">
    <property type="match status" value="1"/>
</dbReference>
<protein>
    <recommendedName>
        <fullName evidence="1">Hydantoinase A/oxoprolinase domain-containing protein</fullName>
    </recommendedName>
</protein>
<gene>
    <name evidence="2" type="ORF">Pla175_21260</name>
</gene>
<dbReference type="GO" id="GO:0016787">
    <property type="term" value="F:hydrolase activity"/>
    <property type="evidence" value="ECO:0007669"/>
    <property type="project" value="InterPro"/>
</dbReference>
<dbReference type="Pfam" id="PF01968">
    <property type="entry name" value="Hydantoinase_A"/>
    <property type="match status" value="1"/>
</dbReference>
<feature type="domain" description="Hydantoinase A/oxoprolinase" evidence="1">
    <location>
        <begin position="17"/>
        <end position="262"/>
    </location>
</feature>
<dbReference type="InterPro" id="IPR043129">
    <property type="entry name" value="ATPase_NBD"/>
</dbReference>
<dbReference type="Gene3D" id="3.30.420.190">
    <property type="entry name" value="conserved archaeal protein q6m145"/>
    <property type="match status" value="1"/>
</dbReference>
<dbReference type="EMBL" id="CP036291">
    <property type="protein sequence ID" value="QDU88744.1"/>
    <property type="molecule type" value="Genomic_DNA"/>
</dbReference>
<dbReference type="KEGG" id="pnd:Pla175_21260"/>
<dbReference type="SUPFAM" id="SSF53067">
    <property type="entry name" value="Actin-like ATPase domain"/>
    <property type="match status" value="1"/>
</dbReference>
<dbReference type="Proteomes" id="UP000317429">
    <property type="component" value="Chromosome"/>
</dbReference>
<accession>A0A518DB79</accession>
<evidence type="ECO:0000313" key="3">
    <source>
        <dbReference type="Proteomes" id="UP000317429"/>
    </source>
</evidence>